<comment type="caution">
    <text evidence="1">The sequence shown here is derived from an EMBL/GenBank/DDBJ whole genome shotgun (WGS) entry which is preliminary data.</text>
</comment>
<organism evidence="1 2">
    <name type="scientific">Plakobranchus ocellatus</name>
    <dbReference type="NCBI Taxonomy" id="259542"/>
    <lineage>
        <taxon>Eukaryota</taxon>
        <taxon>Metazoa</taxon>
        <taxon>Spiralia</taxon>
        <taxon>Lophotrochozoa</taxon>
        <taxon>Mollusca</taxon>
        <taxon>Gastropoda</taxon>
        <taxon>Heterobranchia</taxon>
        <taxon>Euthyneura</taxon>
        <taxon>Panpulmonata</taxon>
        <taxon>Sacoglossa</taxon>
        <taxon>Placobranchoidea</taxon>
        <taxon>Plakobranchidae</taxon>
        <taxon>Plakobranchus</taxon>
    </lineage>
</organism>
<evidence type="ECO:0000313" key="1">
    <source>
        <dbReference type="EMBL" id="GFO20804.1"/>
    </source>
</evidence>
<dbReference type="AlphaFoldDB" id="A0AAV4BR33"/>
<protein>
    <submittedName>
        <fullName evidence="1">Uncharacterized protein</fullName>
    </submittedName>
</protein>
<dbReference type="Proteomes" id="UP000735302">
    <property type="component" value="Unassembled WGS sequence"/>
</dbReference>
<evidence type="ECO:0000313" key="2">
    <source>
        <dbReference type="Proteomes" id="UP000735302"/>
    </source>
</evidence>
<name>A0AAV4BR33_9GAST</name>
<gene>
    <name evidence="1" type="ORF">PoB_004730900</name>
</gene>
<accession>A0AAV4BR33</accession>
<reference evidence="1 2" key="1">
    <citation type="journal article" date="2021" name="Elife">
        <title>Chloroplast acquisition without the gene transfer in kleptoplastic sea slugs, Plakobranchus ocellatus.</title>
        <authorList>
            <person name="Maeda T."/>
            <person name="Takahashi S."/>
            <person name="Yoshida T."/>
            <person name="Shimamura S."/>
            <person name="Takaki Y."/>
            <person name="Nagai Y."/>
            <person name="Toyoda A."/>
            <person name="Suzuki Y."/>
            <person name="Arimoto A."/>
            <person name="Ishii H."/>
            <person name="Satoh N."/>
            <person name="Nishiyama T."/>
            <person name="Hasebe M."/>
            <person name="Maruyama T."/>
            <person name="Minagawa J."/>
            <person name="Obokata J."/>
            <person name="Shigenobu S."/>
        </authorList>
    </citation>
    <scope>NUCLEOTIDE SEQUENCE [LARGE SCALE GENOMIC DNA]</scope>
</reference>
<keyword evidence="2" id="KW-1185">Reference proteome</keyword>
<dbReference type="EMBL" id="BLXT01005203">
    <property type="protein sequence ID" value="GFO20804.1"/>
    <property type="molecule type" value="Genomic_DNA"/>
</dbReference>
<sequence length="133" mass="14862">MSKIKHFPGSAGGRHDGPTFTIPGIRRMTCRAVTLHGRLAWPQLCPLPLIPRGAVPGITLEWTGYNAYYVAQSEPEGLCYAQCEWLELGKDSLQNSEAPRDLEQVYHHNTAPFNKTDQTDVTVASKHYRSEIP</sequence>
<proteinExistence type="predicted"/>